<name>A0AAD9N5W3_9ANNE</name>
<dbReference type="AlphaFoldDB" id="A0AAD9N5W3"/>
<dbReference type="EMBL" id="JAODUP010000209">
    <property type="protein sequence ID" value="KAK2156593.1"/>
    <property type="molecule type" value="Genomic_DNA"/>
</dbReference>
<keyword evidence="2" id="KW-1185">Reference proteome</keyword>
<dbReference type="Proteomes" id="UP001208570">
    <property type="component" value="Unassembled WGS sequence"/>
</dbReference>
<gene>
    <name evidence="1" type="ORF">LSH36_209g03016</name>
</gene>
<proteinExistence type="predicted"/>
<evidence type="ECO:0000313" key="2">
    <source>
        <dbReference type="Proteomes" id="UP001208570"/>
    </source>
</evidence>
<reference evidence="1" key="1">
    <citation type="journal article" date="2023" name="Mol. Biol. Evol.">
        <title>Third-Generation Sequencing Reveals the Adaptive Role of the Epigenome in Three Deep-Sea Polychaetes.</title>
        <authorList>
            <person name="Perez M."/>
            <person name="Aroh O."/>
            <person name="Sun Y."/>
            <person name="Lan Y."/>
            <person name="Juniper S.K."/>
            <person name="Young C.R."/>
            <person name="Angers B."/>
            <person name="Qian P.Y."/>
        </authorList>
    </citation>
    <scope>NUCLEOTIDE SEQUENCE</scope>
    <source>
        <strain evidence="1">P08H-3</strain>
    </source>
</reference>
<protein>
    <submittedName>
        <fullName evidence="1">Uncharacterized protein</fullName>
    </submittedName>
</protein>
<sequence length="125" mass="13603">MAADRWQQIQGDTSVVDPDRFAECRGRRAFYGGNVNVWVRSSNGPPVGLAVGPPSGPWLGCRIDARAAKRVGRASGGWPRTRVCARDSRIGEMVEERSFARWRCYPALDDAAAGTAGQLDDPVRS</sequence>
<organism evidence="1 2">
    <name type="scientific">Paralvinella palmiformis</name>
    <dbReference type="NCBI Taxonomy" id="53620"/>
    <lineage>
        <taxon>Eukaryota</taxon>
        <taxon>Metazoa</taxon>
        <taxon>Spiralia</taxon>
        <taxon>Lophotrochozoa</taxon>
        <taxon>Annelida</taxon>
        <taxon>Polychaeta</taxon>
        <taxon>Sedentaria</taxon>
        <taxon>Canalipalpata</taxon>
        <taxon>Terebellida</taxon>
        <taxon>Terebelliformia</taxon>
        <taxon>Alvinellidae</taxon>
        <taxon>Paralvinella</taxon>
    </lineage>
</organism>
<comment type="caution">
    <text evidence="1">The sequence shown here is derived from an EMBL/GenBank/DDBJ whole genome shotgun (WGS) entry which is preliminary data.</text>
</comment>
<accession>A0AAD9N5W3</accession>
<evidence type="ECO:0000313" key="1">
    <source>
        <dbReference type="EMBL" id="KAK2156593.1"/>
    </source>
</evidence>